<gene>
    <name evidence="4" type="primary">LOC113688920</name>
</gene>
<evidence type="ECO:0000313" key="4">
    <source>
        <dbReference type="RefSeq" id="XP_027062548.1"/>
    </source>
</evidence>
<keyword evidence="2" id="KW-0472">Membrane</keyword>
<protein>
    <submittedName>
        <fullName evidence="4">Uncharacterized protein</fullName>
    </submittedName>
</protein>
<evidence type="ECO:0000313" key="3">
    <source>
        <dbReference type="Proteomes" id="UP001652660"/>
    </source>
</evidence>
<feature type="compositionally biased region" description="Polar residues" evidence="1">
    <location>
        <begin position="103"/>
        <end position="115"/>
    </location>
</feature>
<dbReference type="OrthoDB" id="1063472at2759"/>
<feature type="region of interest" description="Disordered" evidence="1">
    <location>
        <begin position="88"/>
        <end position="115"/>
    </location>
</feature>
<name>A0A6P6S8T1_COFAR</name>
<evidence type="ECO:0000256" key="2">
    <source>
        <dbReference type="SAM" id="Phobius"/>
    </source>
</evidence>
<reference evidence="3" key="1">
    <citation type="journal article" date="2025" name="Foods">
        <title>Unveiling the Microbial Signatures of Arabica Coffee Cherries: Insights into Ripeness Specific Diversity, Functional Traits, and Implications for Quality and Safety.</title>
        <authorList>
            <consortium name="RefSeq"/>
            <person name="Tenea G.N."/>
            <person name="Cifuentes V."/>
            <person name="Reyes P."/>
            <person name="Cevallos-Vallejos M."/>
        </authorList>
    </citation>
    <scope>NUCLEOTIDE SEQUENCE [LARGE SCALE GENOMIC DNA]</scope>
</reference>
<feature type="compositionally biased region" description="Low complexity" evidence="1">
    <location>
        <begin position="29"/>
        <end position="38"/>
    </location>
</feature>
<dbReference type="RefSeq" id="XP_027062548.1">
    <property type="nucleotide sequence ID" value="XM_027206747.2"/>
</dbReference>
<organism evidence="3 4">
    <name type="scientific">Coffea arabica</name>
    <name type="common">Arabian coffee</name>
    <dbReference type="NCBI Taxonomy" id="13443"/>
    <lineage>
        <taxon>Eukaryota</taxon>
        <taxon>Viridiplantae</taxon>
        <taxon>Streptophyta</taxon>
        <taxon>Embryophyta</taxon>
        <taxon>Tracheophyta</taxon>
        <taxon>Spermatophyta</taxon>
        <taxon>Magnoliopsida</taxon>
        <taxon>eudicotyledons</taxon>
        <taxon>Gunneridae</taxon>
        <taxon>Pentapetalae</taxon>
        <taxon>asterids</taxon>
        <taxon>lamiids</taxon>
        <taxon>Gentianales</taxon>
        <taxon>Rubiaceae</taxon>
        <taxon>Ixoroideae</taxon>
        <taxon>Gardenieae complex</taxon>
        <taxon>Bertiereae - Coffeeae clade</taxon>
        <taxon>Coffeeae</taxon>
        <taxon>Coffea</taxon>
    </lineage>
</organism>
<accession>A0A6P6S8T1</accession>
<feature type="compositionally biased region" description="Basic and acidic residues" evidence="1">
    <location>
        <begin position="10"/>
        <end position="28"/>
    </location>
</feature>
<keyword evidence="2" id="KW-1133">Transmembrane helix</keyword>
<feature type="transmembrane region" description="Helical" evidence="2">
    <location>
        <begin position="177"/>
        <end position="195"/>
    </location>
</feature>
<reference evidence="4" key="2">
    <citation type="submission" date="2025-08" db="UniProtKB">
        <authorList>
            <consortium name="RefSeq"/>
        </authorList>
    </citation>
    <scope>IDENTIFICATION</scope>
    <source>
        <tissue evidence="4">Leaves</tissue>
    </source>
</reference>
<keyword evidence="2" id="KW-0812">Transmembrane</keyword>
<dbReference type="Proteomes" id="UP001652660">
    <property type="component" value="Chromosome 5c"/>
</dbReference>
<dbReference type="AlphaFoldDB" id="A0A6P6S8T1"/>
<dbReference type="GeneID" id="113688920"/>
<keyword evidence="3" id="KW-1185">Reference proteome</keyword>
<proteinExistence type="predicted"/>
<sequence>MTHQKNQSVADRRKSISDRRFKNEKKSSSSESLGFFSESPKDWNDFASIMAKSDENLLSESAENGIDLLSPDTSLALATVASSDLSPLSSITMSDEHEEATDTTDPSTTMNSETGSLTSVEAELVVKLLNRAINSRGTNLKTKKVLDALVNLVVEEFIQLPEEKDSFNELMARKANLVVLSFLLWTIAVFAALFFSGSQRSFSGAIPPT</sequence>
<evidence type="ECO:0000256" key="1">
    <source>
        <dbReference type="SAM" id="MobiDB-lite"/>
    </source>
</evidence>
<feature type="region of interest" description="Disordered" evidence="1">
    <location>
        <begin position="1"/>
        <end position="38"/>
    </location>
</feature>